<dbReference type="Proteomes" id="UP000460549">
    <property type="component" value="Unassembled WGS sequence"/>
</dbReference>
<dbReference type="Gene3D" id="1.10.10.60">
    <property type="entry name" value="Homeodomain-like"/>
    <property type="match status" value="1"/>
</dbReference>
<name>A0A7X2PDI1_9SPIO</name>
<feature type="domain" description="HTH araC/xylS-type" evidence="4">
    <location>
        <begin position="9"/>
        <end position="114"/>
    </location>
</feature>
<keyword evidence="6" id="KW-1185">Reference proteome</keyword>
<reference evidence="5 6" key="1">
    <citation type="submission" date="2019-08" db="EMBL/GenBank/DDBJ databases">
        <title>In-depth cultivation of the pig gut microbiome towards novel bacterial diversity and tailored functional studies.</title>
        <authorList>
            <person name="Wylensek D."/>
            <person name="Hitch T.C.A."/>
            <person name="Clavel T."/>
        </authorList>
    </citation>
    <scope>NUCLEOTIDE SEQUENCE [LARGE SCALE GENOMIC DNA]</scope>
    <source>
        <strain evidence="5 6">NM-380-WT-3C1</strain>
    </source>
</reference>
<dbReference type="Pfam" id="PF12833">
    <property type="entry name" value="HTH_18"/>
    <property type="match status" value="1"/>
</dbReference>
<dbReference type="RefSeq" id="WP_328596772.1">
    <property type="nucleotide sequence ID" value="NZ_VUNN01000021.1"/>
</dbReference>
<dbReference type="GO" id="GO:0003700">
    <property type="term" value="F:DNA-binding transcription factor activity"/>
    <property type="evidence" value="ECO:0007669"/>
    <property type="project" value="InterPro"/>
</dbReference>
<dbReference type="InterPro" id="IPR018060">
    <property type="entry name" value="HTH_AraC"/>
</dbReference>
<dbReference type="AlphaFoldDB" id="A0A7X2PDI1"/>
<dbReference type="SMART" id="SM00342">
    <property type="entry name" value="HTH_ARAC"/>
    <property type="match status" value="1"/>
</dbReference>
<evidence type="ECO:0000256" key="2">
    <source>
        <dbReference type="ARBA" id="ARBA00023125"/>
    </source>
</evidence>
<keyword evidence="2" id="KW-0238">DNA-binding</keyword>
<dbReference type="InterPro" id="IPR009057">
    <property type="entry name" value="Homeodomain-like_sf"/>
</dbReference>
<dbReference type="PANTHER" id="PTHR43280:SF2">
    <property type="entry name" value="HTH-TYPE TRANSCRIPTIONAL REGULATOR EXSA"/>
    <property type="match status" value="1"/>
</dbReference>
<evidence type="ECO:0000313" key="5">
    <source>
        <dbReference type="EMBL" id="MSU06956.1"/>
    </source>
</evidence>
<dbReference type="PRINTS" id="PR00032">
    <property type="entry name" value="HTHARAC"/>
</dbReference>
<dbReference type="PANTHER" id="PTHR43280">
    <property type="entry name" value="ARAC-FAMILY TRANSCRIPTIONAL REGULATOR"/>
    <property type="match status" value="1"/>
</dbReference>
<keyword evidence="3" id="KW-0804">Transcription</keyword>
<dbReference type="EMBL" id="VUNN01000021">
    <property type="protein sequence ID" value="MSU06956.1"/>
    <property type="molecule type" value="Genomic_DNA"/>
</dbReference>
<sequence>MCFIPRTLSVKVNTIRPRYSRLHSPEYITLSANDIYNLSGYSAPVLINAFKRYLNRSVVSYMKEIRTDYVKRLLSTTNLTIFEISYKLGYSYISHFSKLFKQEVGLTPSEYRERH</sequence>
<accession>A0A7X2PDI1</accession>
<gene>
    <name evidence="5" type="ORF">FYJ80_09255</name>
</gene>
<dbReference type="PROSITE" id="PS01124">
    <property type="entry name" value="HTH_ARAC_FAMILY_2"/>
    <property type="match status" value="1"/>
</dbReference>
<evidence type="ECO:0000256" key="3">
    <source>
        <dbReference type="ARBA" id="ARBA00023163"/>
    </source>
</evidence>
<evidence type="ECO:0000259" key="4">
    <source>
        <dbReference type="PROSITE" id="PS01124"/>
    </source>
</evidence>
<keyword evidence="1" id="KW-0805">Transcription regulation</keyword>
<evidence type="ECO:0000256" key="1">
    <source>
        <dbReference type="ARBA" id="ARBA00023015"/>
    </source>
</evidence>
<evidence type="ECO:0000313" key="6">
    <source>
        <dbReference type="Proteomes" id="UP000460549"/>
    </source>
</evidence>
<dbReference type="GO" id="GO:0043565">
    <property type="term" value="F:sequence-specific DNA binding"/>
    <property type="evidence" value="ECO:0007669"/>
    <property type="project" value="InterPro"/>
</dbReference>
<protein>
    <submittedName>
        <fullName evidence="5">Helix-turn-helix transcriptional regulator</fullName>
    </submittedName>
</protein>
<dbReference type="SUPFAM" id="SSF46689">
    <property type="entry name" value="Homeodomain-like"/>
    <property type="match status" value="1"/>
</dbReference>
<organism evidence="5 6">
    <name type="scientific">Bullifex porci</name>
    <dbReference type="NCBI Taxonomy" id="2606638"/>
    <lineage>
        <taxon>Bacteria</taxon>
        <taxon>Pseudomonadati</taxon>
        <taxon>Spirochaetota</taxon>
        <taxon>Spirochaetia</taxon>
        <taxon>Spirochaetales</taxon>
        <taxon>Spirochaetaceae</taxon>
        <taxon>Bullifex</taxon>
    </lineage>
</organism>
<proteinExistence type="predicted"/>
<comment type="caution">
    <text evidence="5">The sequence shown here is derived from an EMBL/GenBank/DDBJ whole genome shotgun (WGS) entry which is preliminary data.</text>
</comment>
<dbReference type="InterPro" id="IPR020449">
    <property type="entry name" value="Tscrpt_reg_AraC-type_HTH"/>
</dbReference>